<keyword evidence="15" id="KW-1185">Reference proteome</keyword>
<feature type="transmembrane region" description="Helical" evidence="11">
    <location>
        <begin position="772"/>
        <end position="793"/>
    </location>
</feature>
<feature type="transmembrane region" description="Helical" evidence="11">
    <location>
        <begin position="519"/>
        <end position="539"/>
    </location>
</feature>
<evidence type="ECO:0000256" key="3">
    <source>
        <dbReference type="ARBA" id="ARBA00022475"/>
    </source>
</evidence>
<keyword evidence="4 11" id="KW-0328">Glycosyltransferase</keyword>
<dbReference type="OMA" id="AWILHYV"/>
<feature type="compositionally biased region" description="Pro residues" evidence="12">
    <location>
        <begin position="58"/>
        <end position="73"/>
    </location>
</feature>
<dbReference type="Proteomes" id="UP000078561">
    <property type="component" value="Unassembled WGS sequence"/>
</dbReference>
<keyword evidence="5 11" id="KW-0808">Transferase</keyword>
<dbReference type="PANTHER" id="PTHR22914">
    <property type="entry name" value="CHITIN SYNTHASE"/>
    <property type="match status" value="1"/>
</dbReference>
<dbReference type="STRING" id="4829.A0A168M5C1"/>
<evidence type="ECO:0000256" key="9">
    <source>
        <dbReference type="ARBA" id="ARBA00023316"/>
    </source>
</evidence>
<dbReference type="SUPFAM" id="SSF53448">
    <property type="entry name" value="Nucleotide-diphospho-sugar transferases"/>
    <property type="match status" value="1"/>
</dbReference>
<dbReference type="Pfam" id="PF01644">
    <property type="entry name" value="Chitin_synth_1"/>
    <property type="match status" value="1"/>
</dbReference>
<dbReference type="EMBL" id="LT552047">
    <property type="protein sequence ID" value="SAL97976.1"/>
    <property type="molecule type" value="Genomic_DNA"/>
</dbReference>
<feature type="region of interest" description="Disordered" evidence="12">
    <location>
        <begin position="1"/>
        <end position="109"/>
    </location>
</feature>
<dbReference type="InterPro" id="IPR029044">
    <property type="entry name" value="Nucleotide-diphossugar_trans"/>
</dbReference>
<comment type="catalytic activity">
    <reaction evidence="11">
        <text>[(1-&gt;4)-N-acetyl-beta-D-glucosaminyl](n) + UDP-N-acetyl-alpha-D-glucosamine = [(1-&gt;4)-N-acetyl-beta-D-glucosaminyl](n+1) + UDP + H(+)</text>
        <dbReference type="Rhea" id="RHEA:16637"/>
        <dbReference type="Rhea" id="RHEA-COMP:9593"/>
        <dbReference type="Rhea" id="RHEA-COMP:9595"/>
        <dbReference type="ChEBI" id="CHEBI:15378"/>
        <dbReference type="ChEBI" id="CHEBI:17029"/>
        <dbReference type="ChEBI" id="CHEBI:57705"/>
        <dbReference type="ChEBI" id="CHEBI:58223"/>
        <dbReference type="EC" id="2.4.1.16"/>
    </reaction>
</comment>
<feature type="transmembrane region" description="Helical" evidence="11">
    <location>
        <begin position="559"/>
        <end position="582"/>
    </location>
</feature>
<evidence type="ECO:0000256" key="12">
    <source>
        <dbReference type="SAM" id="MobiDB-lite"/>
    </source>
</evidence>
<feature type="transmembrane region" description="Helical" evidence="11">
    <location>
        <begin position="805"/>
        <end position="832"/>
    </location>
</feature>
<organism evidence="14">
    <name type="scientific">Absidia glauca</name>
    <name type="common">Pin mould</name>
    <dbReference type="NCBI Taxonomy" id="4829"/>
    <lineage>
        <taxon>Eukaryota</taxon>
        <taxon>Fungi</taxon>
        <taxon>Fungi incertae sedis</taxon>
        <taxon>Mucoromycota</taxon>
        <taxon>Mucoromycotina</taxon>
        <taxon>Mucoromycetes</taxon>
        <taxon>Mucorales</taxon>
        <taxon>Cunninghamellaceae</taxon>
        <taxon>Absidia</taxon>
    </lineage>
</organism>
<dbReference type="OrthoDB" id="26569at2759"/>
<gene>
    <name evidence="14" type="primary">ABSGL_03503.1 scaffold 4609</name>
</gene>
<dbReference type="FunCoup" id="A0A168M5C1">
    <property type="interactions" value="55"/>
</dbReference>
<dbReference type="Pfam" id="PF08407">
    <property type="entry name" value="Chitin_synth_1N"/>
    <property type="match status" value="1"/>
</dbReference>
<dbReference type="GO" id="GO:0071555">
    <property type="term" value="P:cell wall organization"/>
    <property type="evidence" value="ECO:0007669"/>
    <property type="project" value="UniProtKB-KW"/>
</dbReference>
<dbReference type="CDD" id="cd04190">
    <property type="entry name" value="Chitin_synth_C"/>
    <property type="match status" value="1"/>
</dbReference>
<evidence type="ECO:0000259" key="13">
    <source>
        <dbReference type="Pfam" id="PF08407"/>
    </source>
</evidence>
<reference evidence="14" key="1">
    <citation type="submission" date="2016-04" db="EMBL/GenBank/DDBJ databases">
        <authorList>
            <person name="Evans L.H."/>
            <person name="Alamgir A."/>
            <person name="Owens N."/>
            <person name="Weber N.D."/>
            <person name="Virtaneva K."/>
            <person name="Barbian K."/>
            <person name="Babar A."/>
            <person name="Rosenke K."/>
        </authorList>
    </citation>
    <scope>NUCLEOTIDE SEQUENCE [LARGE SCALE GENOMIC DNA]</scope>
    <source>
        <strain evidence="14">CBS 101.48</strain>
    </source>
</reference>
<evidence type="ECO:0000256" key="11">
    <source>
        <dbReference type="RuleBase" id="RU366040"/>
    </source>
</evidence>
<keyword evidence="7 11" id="KW-1133">Transmembrane helix</keyword>
<evidence type="ECO:0000313" key="15">
    <source>
        <dbReference type="Proteomes" id="UP000078561"/>
    </source>
</evidence>
<dbReference type="PANTHER" id="PTHR22914:SF9">
    <property type="entry name" value="CHITIN SYNTHASE 1"/>
    <property type="match status" value="1"/>
</dbReference>
<feature type="transmembrane region" description="Helical" evidence="11">
    <location>
        <begin position="589"/>
        <end position="612"/>
    </location>
</feature>
<keyword evidence="6 11" id="KW-0812">Transmembrane</keyword>
<accession>A0A168M5C1</accession>
<comment type="function">
    <text evidence="10 11">Polymerizes chitin, a structural polymer of the cell wall and septum, by transferring the sugar moiety of UDP-GlcNAc to the non-reducing end of the growing chitin polymer.</text>
</comment>
<dbReference type="InterPro" id="IPR004835">
    <property type="entry name" value="Chitin_synth"/>
</dbReference>
<dbReference type="GO" id="GO:0005886">
    <property type="term" value="C:plasma membrane"/>
    <property type="evidence" value="ECO:0007669"/>
    <property type="project" value="UniProtKB-SubCell"/>
</dbReference>
<proteinExistence type="inferred from homology"/>
<name>A0A168M5C1_ABSGL</name>
<evidence type="ECO:0000256" key="5">
    <source>
        <dbReference type="ARBA" id="ARBA00022679"/>
    </source>
</evidence>
<feature type="domain" description="Chitin synthase N-terminal" evidence="13">
    <location>
        <begin position="111"/>
        <end position="177"/>
    </location>
</feature>
<keyword evidence="8 11" id="KW-0472">Membrane</keyword>
<evidence type="ECO:0000256" key="8">
    <source>
        <dbReference type="ARBA" id="ARBA00023136"/>
    </source>
</evidence>
<comment type="similarity">
    <text evidence="11">Belongs to the chitin synthase family.</text>
</comment>
<keyword evidence="9 11" id="KW-0961">Cell wall biogenesis/degradation</keyword>
<evidence type="ECO:0000256" key="1">
    <source>
        <dbReference type="ARBA" id="ARBA00004651"/>
    </source>
</evidence>
<dbReference type="AlphaFoldDB" id="A0A168M5C1"/>
<dbReference type="GO" id="GO:0030428">
    <property type="term" value="C:cell septum"/>
    <property type="evidence" value="ECO:0007669"/>
    <property type="project" value="TreeGrafter"/>
</dbReference>
<dbReference type="InParanoid" id="A0A168M5C1"/>
<evidence type="ECO:0000256" key="10">
    <source>
        <dbReference type="ARBA" id="ARBA00024009"/>
    </source>
</evidence>
<comment type="subcellular location">
    <subcellularLocation>
        <location evidence="1 11">Cell membrane</location>
        <topology evidence="1 11">Multi-pass membrane protein</topology>
    </subcellularLocation>
</comment>
<evidence type="ECO:0000256" key="4">
    <source>
        <dbReference type="ARBA" id="ARBA00022676"/>
    </source>
</evidence>
<keyword evidence="3 11" id="KW-1003">Cell membrane</keyword>
<dbReference type="EC" id="2.4.1.16" evidence="2 11"/>
<protein>
    <recommendedName>
        <fullName evidence="2 11">Chitin synthase</fullName>
        <ecNumber evidence="2 11">2.4.1.16</ecNumber>
    </recommendedName>
</protein>
<dbReference type="GO" id="GO:0004100">
    <property type="term" value="F:chitin synthase activity"/>
    <property type="evidence" value="ECO:0007669"/>
    <property type="project" value="UniProtKB-UniRule"/>
</dbReference>
<feature type="transmembrane region" description="Helical" evidence="11">
    <location>
        <begin position="637"/>
        <end position="659"/>
    </location>
</feature>
<evidence type="ECO:0000256" key="7">
    <source>
        <dbReference type="ARBA" id="ARBA00022989"/>
    </source>
</evidence>
<evidence type="ECO:0000256" key="6">
    <source>
        <dbReference type="ARBA" id="ARBA00022692"/>
    </source>
</evidence>
<dbReference type="InterPro" id="IPR013616">
    <property type="entry name" value="Chitin_synth_N"/>
</dbReference>
<evidence type="ECO:0000256" key="2">
    <source>
        <dbReference type="ARBA" id="ARBA00012543"/>
    </source>
</evidence>
<evidence type="ECO:0000313" key="14">
    <source>
        <dbReference type="EMBL" id="SAL97976.1"/>
    </source>
</evidence>
<dbReference type="GO" id="GO:0006031">
    <property type="term" value="P:chitin biosynthetic process"/>
    <property type="evidence" value="ECO:0007669"/>
    <property type="project" value="UniProtKB-UniRule"/>
</dbReference>
<sequence length="837" mass="94322">MYPANPPPGNSDHDQYPLNQFTAHDMDRSSPFSDPYPQEAPGPGGFDHQPLLHNPPMGFQPPPPHAPPSPFAEPSPHAGFAPSPQVPGSYPPGSPNLHYGAAPRRQPRRFKTTRKVKLTRGNLVLDCPVPTRYLQSVPLKDSKEFTHMRYTGATCDPKDFGEEGYTLRQQLLERKTELFIVLTMYNNIAHLCTRERSRTWGVDGWQKVTVCVVSDGRNKIHPRTLSLLATLGVYQDGVAKNVVNGKPVTAHIYEYTTQLSVDPDMQFRGADKGMVPCQMLFCLKEKNQKKINSHRWFFQAFSPLIQPNVCCLIDVGTKPGHTSIYHLWKAFDIGANVAGACGEIRAMAGTAGVALLNPLVAAQNFEYKMSNILDKPLESVFGYISVLPGAFSAYRFAALQNDVNGHGPLEKYFLGESLHGGGDAGIFEANMYLAEDRILCYELVAKKEASWKLHYVSSAYGETDVPDSVPEFISQRRRWLNGSFFAGVYALYHWRKVWTSDHSYFRKMMFMFLDFYNTYNLIFSWFALGNFYLTFYILTEALGSDTLAEKPFSSNVADILHLVLNYIYILLIIVQFIIALGNRPQGSKWAYVISMVFFALLMIYMMFATIWITVKSVTSIVEDADGNMMDMLKQSTFRNIIVSVCATYVMYFVASFLFLDPWHMFTSFIQYILLSPSYTNILNIYAFCNTHDVSWGTKGDSGVATDLGVVKTKKDGSGDHTVEVEVPVEQKDIDNAYEEACLELTRQVEPEVSHRDAKTKQEDYYRAFRTRLVLSWIISNLALVAIITNTAIFEDGLGSFNTRSSIYLGFILWSVAGLSVIRFCGSCLYLIFRIFTG</sequence>